<dbReference type="InterPro" id="IPR045851">
    <property type="entry name" value="AMP-bd_C_sf"/>
</dbReference>
<accession>A0A1I2TNK0</accession>
<dbReference type="Proteomes" id="UP000199337">
    <property type="component" value="Unassembled WGS sequence"/>
</dbReference>
<gene>
    <name evidence="2" type="ORF">SAMN05660649_02323</name>
</gene>
<dbReference type="STRING" id="341036.SAMN05660649_02323"/>
<dbReference type="OrthoDB" id="1808552at2"/>
<dbReference type="Gene3D" id="3.30.300.30">
    <property type="match status" value="1"/>
</dbReference>
<evidence type="ECO:0000313" key="2">
    <source>
        <dbReference type="EMBL" id="SFG65729.1"/>
    </source>
</evidence>
<reference evidence="3" key="1">
    <citation type="submission" date="2016-10" db="EMBL/GenBank/DDBJ databases">
        <authorList>
            <person name="Varghese N."/>
            <person name="Submissions S."/>
        </authorList>
    </citation>
    <scope>NUCLEOTIDE SEQUENCE [LARGE SCALE GENOMIC DNA]</scope>
    <source>
        <strain evidence="3">DSM 17038</strain>
    </source>
</reference>
<evidence type="ECO:0000313" key="3">
    <source>
        <dbReference type="Proteomes" id="UP000199337"/>
    </source>
</evidence>
<dbReference type="SUPFAM" id="SSF56801">
    <property type="entry name" value="Acetyl-CoA synthetase-like"/>
    <property type="match status" value="1"/>
</dbReference>
<dbReference type="Pfam" id="PF13193">
    <property type="entry name" value="AMP-binding_C"/>
    <property type="match status" value="1"/>
</dbReference>
<dbReference type="InterPro" id="IPR025110">
    <property type="entry name" value="AMP-bd_C"/>
</dbReference>
<keyword evidence="3" id="KW-1185">Reference proteome</keyword>
<dbReference type="RefSeq" id="WP_092471522.1">
    <property type="nucleotide sequence ID" value="NZ_FOOX01000007.1"/>
</dbReference>
<name>A0A1I2TNK0_9FIRM</name>
<evidence type="ECO:0000259" key="1">
    <source>
        <dbReference type="Pfam" id="PF13193"/>
    </source>
</evidence>
<dbReference type="EMBL" id="FOOX01000007">
    <property type="protein sequence ID" value="SFG65729.1"/>
    <property type="molecule type" value="Genomic_DNA"/>
</dbReference>
<dbReference type="AlphaFoldDB" id="A0A1I2TNK0"/>
<feature type="domain" description="AMP-binding enzyme C-terminal" evidence="1">
    <location>
        <begin position="16"/>
        <end position="89"/>
    </location>
</feature>
<organism evidence="2 3">
    <name type="scientific">Desulfotruncus arcticus DSM 17038</name>
    <dbReference type="NCBI Taxonomy" id="1121424"/>
    <lineage>
        <taxon>Bacteria</taxon>
        <taxon>Bacillati</taxon>
        <taxon>Bacillota</taxon>
        <taxon>Clostridia</taxon>
        <taxon>Eubacteriales</taxon>
        <taxon>Desulfallaceae</taxon>
        <taxon>Desulfotruncus</taxon>
    </lineage>
</organism>
<proteinExistence type="predicted"/>
<protein>
    <submittedName>
        <fullName evidence="2">AMP-binding enzyme C-terminal domain-containing protein</fullName>
    </submittedName>
</protein>
<sequence>MEGLAFSNDLVLKIRKMEKTIVNHPAVEDVVITTYNTPNGEQVIKAFVEPGSPPPSPENIIEFCRKNFDDPTLPIEIVFKAIPRTASGKVIRQQLLS</sequence>